<keyword evidence="4" id="KW-1185">Reference proteome</keyword>
<feature type="transmembrane region" description="Helical" evidence="1">
    <location>
        <begin position="532"/>
        <end position="550"/>
    </location>
</feature>
<protein>
    <submittedName>
        <fullName evidence="3">Serine hydrolase</fullName>
    </submittedName>
</protein>
<comment type="caution">
    <text evidence="3">The sequence shown here is derived from an EMBL/GenBank/DDBJ whole genome shotgun (WGS) entry which is preliminary data.</text>
</comment>
<dbReference type="Proteomes" id="UP000466586">
    <property type="component" value="Unassembled WGS sequence"/>
</dbReference>
<dbReference type="PANTHER" id="PTHR46825:SF9">
    <property type="entry name" value="BETA-LACTAMASE-RELATED DOMAIN-CONTAINING PROTEIN"/>
    <property type="match status" value="1"/>
</dbReference>
<dbReference type="InterPro" id="IPR012338">
    <property type="entry name" value="Beta-lactam/transpept-like"/>
</dbReference>
<dbReference type="InterPro" id="IPR001466">
    <property type="entry name" value="Beta-lactam-related"/>
</dbReference>
<feature type="transmembrane region" description="Helical" evidence="1">
    <location>
        <begin position="603"/>
        <end position="625"/>
    </location>
</feature>
<dbReference type="SUPFAM" id="SSF56601">
    <property type="entry name" value="beta-lactamase/transpeptidase-like"/>
    <property type="match status" value="1"/>
</dbReference>
<keyword evidence="1" id="KW-0472">Membrane</keyword>
<feature type="transmembrane region" description="Helical" evidence="1">
    <location>
        <begin position="497"/>
        <end position="520"/>
    </location>
</feature>
<keyword evidence="1" id="KW-1133">Transmembrane helix</keyword>
<dbReference type="AlphaFoldDB" id="A0A7K1YBG4"/>
<dbReference type="EMBL" id="WVHT01000006">
    <property type="protein sequence ID" value="MXV51937.1"/>
    <property type="molecule type" value="Genomic_DNA"/>
</dbReference>
<dbReference type="RefSeq" id="WP_160845123.1">
    <property type="nucleotide sequence ID" value="NZ_WVHT01000006.1"/>
</dbReference>
<gene>
    <name evidence="3" type="ORF">GS399_13220</name>
</gene>
<dbReference type="PANTHER" id="PTHR46825">
    <property type="entry name" value="D-ALANYL-D-ALANINE-CARBOXYPEPTIDASE/ENDOPEPTIDASE AMPH"/>
    <property type="match status" value="1"/>
</dbReference>
<evidence type="ECO:0000259" key="2">
    <source>
        <dbReference type="Pfam" id="PF00144"/>
    </source>
</evidence>
<keyword evidence="1" id="KW-0812">Transmembrane</keyword>
<dbReference type="Gene3D" id="3.40.710.10">
    <property type="entry name" value="DD-peptidase/beta-lactamase superfamily"/>
    <property type="match status" value="1"/>
</dbReference>
<feature type="domain" description="Beta-lactamase-related" evidence="2">
    <location>
        <begin position="45"/>
        <end position="364"/>
    </location>
</feature>
<evidence type="ECO:0000256" key="1">
    <source>
        <dbReference type="SAM" id="Phobius"/>
    </source>
</evidence>
<dbReference type="GO" id="GO:0016787">
    <property type="term" value="F:hydrolase activity"/>
    <property type="evidence" value="ECO:0007669"/>
    <property type="project" value="UniProtKB-KW"/>
</dbReference>
<dbReference type="InterPro" id="IPR050491">
    <property type="entry name" value="AmpC-like"/>
</dbReference>
<evidence type="ECO:0000313" key="4">
    <source>
        <dbReference type="Proteomes" id="UP000466586"/>
    </source>
</evidence>
<sequence length="632" mass="71981">MKISTSILKRSISSLIFFFTINVFGQVSQNHPNPSESRTVLLHKLKEVMKEEHIPGLMISIVKGDSIYAGGLGYADVKNKIPVSSRTLFLQNSVTKMFTAMGILQLVHQGKFKLTDELKKIAPEIEFQNKWEDTNPVKVVHLLEHTAGFDDVHLNNMYSNKSEKHKGLEAAMIFKNSYVSRWKPGQRMSYSNPDYAILGYLIEKFSGKSWSSFIKESVLSPIGMHDSNCELKVQDLTNYAIGYRFSNGDPIPFPFNSPAGTGSGSALKADAQDMAKFVRFFLNDWRTDSSRWLPLSYLEQMETVHSTLAAKNGLKLGYGFANEKFPNNSKVTFRGHFGGDNGFNSLVLYNREHKLGYAICNNGYKGMWRLSQLIEEYLTLDLPLPKVDQPISLGRSADAYLGYYQFLNTQRSKWNFLQKITNGFKVEKSADKLIVHWMFGRQDDTLYRMKNMLFKRKHDLDPYYVFGKDDEGTPFFQGERNEYYQKTAYFPVLMQQVFLGLTTLAVLLSILLAVITLIPASFKNSKPAVRGPVFFPILAFISGFLAYRTLSVTDETNKLLYNDFNISSGTIFFGSLGFAVYIFYAIFLLYRKWNSLRSWGIKGMLCFNLGVLGCFAFYLAVHGWIGICVWNL</sequence>
<keyword evidence="3" id="KW-0378">Hydrolase</keyword>
<reference evidence="3 4" key="1">
    <citation type="submission" date="2019-11" db="EMBL/GenBank/DDBJ databases">
        <title>Pedobacter sp. HMF7647 Genome sequencing and assembly.</title>
        <authorList>
            <person name="Kang H."/>
            <person name="Kim H."/>
            <person name="Joh K."/>
        </authorList>
    </citation>
    <scope>NUCLEOTIDE SEQUENCE [LARGE SCALE GENOMIC DNA]</scope>
    <source>
        <strain evidence="3 4">HMF7647</strain>
    </source>
</reference>
<proteinExistence type="predicted"/>
<feature type="transmembrane region" description="Helical" evidence="1">
    <location>
        <begin position="570"/>
        <end position="591"/>
    </location>
</feature>
<organism evidence="3 4">
    <name type="scientific">Hufsiella arboris</name>
    <dbReference type="NCBI Taxonomy" id="2695275"/>
    <lineage>
        <taxon>Bacteria</taxon>
        <taxon>Pseudomonadati</taxon>
        <taxon>Bacteroidota</taxon>
        <taxon>Sphingobacteriia</taxon>
        <taxon>Sphingobacteriales</taxon>
        <taxon>Sphingobacteriaceae</taxon>
        <taxon>Hufsiella</taxon>
    </lineage>
</organism>
<evidence type="ECO:0000313" key="3">
    <source>
        <dbReference type="EMBL" id="MXV51937.1"/>
    </source>
</evidence>
<accession>A0A7K1YBG4</accession>
<dbReference type="Pfam" id="PF00144">
    <property type="entry name" value="Beta-lactamase"/>
    <property type="match status" value="1"/>
</dbReference>
<name>A0A7K1YBG4_9SPHI</name>